<dbReference type="SMART" id="SM00577">
    <property type="entry name" value="CPDc"/>
    <property type="match status" value="1"/>
</dbReference>
<comment type="catalytic activity">
    <reaction evidence="5 6">
        <text>O-phospho-L-threonyl-[protein] + H2O = L-threonyl-[protein] + phosphate</text>
        <dbReference type="Rhea" id="RHEA:47004"/>
        <dbReference type="Rhea" id="RHEA-COMP:11060"/>
        <dbReference type="Rhea" id="RHEA-COMP:11605"/>
        <dbReference type="ChEBI" id="CHEBI:15377"/>
        <dbReference type="ChEBI" id="CHEBI:30013"/>
        <dbReference type="ChEBI" id="CHEBI:43474"/>
        <dbReference type="ChEBI" id="CHEBI:61977"/>
        <dbReference type="EC" id="3.1.3.16"/>
    </reaction>
</comment>
<evidence type="ECO:0000313" key="10">
    <source>
        <dbReference type="Proteomes" id="UP001146793"/>
    </source>
</evidence>
<sequence>MEQIPLLFKSDIWDFKQRIKITKWNLKEGSLFDNDTLLFEYCILRKEENYVSSTLYFHSKNEGRIKKIIAKPNTIINYSDELAIIEICPHDIVFDNLCASCGRDLSNNKNFLQKRVSIVHSNLDIKVSKNVVNEITTSQIKRLTTNKKLALILDLDSTLIHTTTLKEDEPIPKTPFEIQKFRLENDPNYYYVCIRPGVRDFLAKISKFYELHIYTMGIKKYAKQIARILDPSGKYFSNRILSRDDCEGKVLSQKNLQRIFPADDSYVLIVDDREDVWVEETEKDLKICENFIQIRPFHYFCTDVEINTIESEKEELNEKENENENKNENENENENENGNGNGNGIQKEKQTKKTIKFYDLDLKKEESHVLLVSRLLTKCQRTFFVSKTKNVKTILADFKKDVLKGSKIWFPFSLFETDVKGFKILFSKALDFGANCYYDWNTEITHTIAIDHRQLDELCEALDKKRPMHFVSPDWIHSSCIKWNKQKEYLFTPNFQQPRQNGNVNLSQNNNNIKINAEKEKKIEIEHKNSENLNLKINEKDKENLNEKEMGRRETGINNEDTNQGNSEKINLEKNMTKENERKRKNFEDHEVDQNIQSDINSSLHTLKKKKPNKSNPINSRNNNHNHNDNNGINNHKNNNVDDNNINKNNNHSNINEKKIFESKNGKNDQNQLKENFQKIEIIIHSDEDEDNDTGGDENDEGEQGLGFDDFLNDLTKGLNENKK</sequence>
<feature type="compositionally biased region" description="Basic and acidic residues" evidence="7">
    <location>
        <begin position="570"/>
        <end position="593"/>
    </location>
</feature>
<dbReference type="GO" id="GO:0008420">
    <property type="term" value="F:RNA polymerase II CTD heptapeptide repeat phosphatase activity"/>
    <property type="evidence" value="ECO:0007669"/>
    <property type="project" value="UniProtKB-UniRule"/>
</dbReference>
<dbReference type="PROSITE" id="PS50969">
    <property type="entry name" value="FCP1"/>
    <property type="match status" value="1"/>
</dbReference>
<dbReference type="SUPFAM" id="SSF52113">
    <property type="entry name" value="BRCT domain"/>
    <property type="match status" value="1"/>
</dbReference>
<dbReference type="InterPro" id="IPR004274">
    <property type="entry name" value="FCP1_dom"/>
</dbReference>
<feature type="region of interest" description="Disordered" evidence="7">
    <location>
        <begin position="312"/>
        <end position="346"/>
    </location>
</feature>
<comment type="caution">
    <text evidence="9">The sequence shown here is derived from an EMBL/GenBank/DDBJ whole genome shotgun (WGS) entry which is preliminary data.</text>
</comment>
<keyword evidence="2 6" id="KW-0378">Hydrolase</keyword>
<comment type="subcellular location">
    <subcellularLocation>
        <location evidence="1 6">Nucleus</location>
    </subcellularLocation>
</comment>
<feature type="compositionally biased region" description="Acidic residues" evidence="7">
    <location>
        <begin position="687"/>
        <end position="703"/>
    </location>
</feature>
<comment type="catalytic activity">
    <reaction evidence="4 6">
        <text>O-phospho-L-seryl-[protein] + H2O = L-seryl-[protein] + phosphate</text>
        <dbReference type="Rhea" id="RHEA:20629"/>
        <dbReference type="Rhea" id="RHEA-COMP:9863"/>
        <dbReference type="Rhea" id="RHEA-COMP:11604"/>
        <dbReference type="ChEBI" id="CHEBI:15377"/>
        <dbReference type="ChEBI" id="CHEBI:29999"/>
        <dbReference type="ChEBI" id="CHEBI:43474"/>
        <dbReference type="ChEBI" id="CHEBI:83421"/>
        <dbReference type="EC" id="3.1.3.16"/>
    </reaction>
</comment>
<dbReference type="Pfam" id="PF03031">
    <property type="entry name" value="NIF"/>
    <property type="match status" value="1"/>
</dbReference>
<gene>
    <name evidence="9" type="ORF">M0812_00578</name>
</gene>
<evidence type="ECO:0000256" key="1">
    <source>
        <dbReference type="ARBA" id="ARBA00004123"/>
    </source>
</evidence>
<feature type="compositionally biased region" description="Basic and acidic residues" evidence="7">
    <location>
        <begin position="312"/>
        <end position="329"/>
    </location>
</feature>
<dbReference type="Gene3D" id="3.40.50.10190">
    <property type="entry name" value="BRCT domain"/>
    <property type="match status" value="1"/>
</dbReference>
<evidence type="ECO:0000256" key="7">
    <source>
        <dbReference type="SAM" id="MobiDB-lite"/>
    </source>
</evidence>
<feature type="region of interest" description="Disordered" evidence="7">
    <location>
        <begin position="682"/>
        <end position="724"/>
    </location>
</feature>
<dbReference type="Gene3D" id="3.40.50.1000">
    <property type="entry name" value="HAD superfamily/HAD-like"/>
    <property type="match status" value="1"/>
</dbReference>
<dbReference type="PANTHER" id="PTHR23081:SF36">
    <property type="entry name" value="RNA POLYMERASE II SUBUNIT A C-TERMINAL DOMAIN PHOSPHATASE"/>
    <property type="match status" value="1"/>
</dbReference>
<dbReference type="SUPFAM" id="SSF56784">
    <property type="entry name" value="HAD-like"/>
    <property type="match status" value="1"/>
</dbReference>
<feature type="compositionally biased region" description="Polar residues" evidence="7">
    <location>
        <begin position="594"/>
        <end position="605"/>
    </location>
</feature>
<dbReference type="AlphaFoldDB" id="A0AAV8A1E7"/>
<feature type="compositionally biased region" description="Polar residues" evidence="7">
    <location>
        <begin position="556"/>
        <end position="569"/>
    </location>
</feature>
<dbReference type="EC" id="3.1.3.16" evidence="6"/>
<proteinExistence type="predicted"/>
<name>A0AAV8A1E7_9EUKA</name>
<evidence type="ECO:0000256" key="4">
    <source>
        <dbReference type="ARBA" id="ARBA00047761"/>
    </source>
</evidence>
<feature type="compositionally biased region" description="Low complexity" evidence="7">
    <location>
        <begin position="614"/>
        <end position="654"/>
    </location>
</feature>
<evidence type="ECO:0000256" key="2">
    <source>
        <dbReference type="ARBA" id="ARBA00022801"/>
    </source>
</evidence>
<evidence type="ECO:0000256" key="3">
    <source>
        <dbReference type="ARBA" id="ARBA00023242"/>
    </source>
</evidence>
<dbReference type="InterPro" id="IPR023214">
    <property type="entry name" value="HAD_sf"/>
</dbReference>
<dbReference type="Proteomes" id="UP001146793">
    <property type="component" value="Unassembled WGS sequence"/>
</dbReference>
<accession>A0AAV8A1E7</accession>
<protein>
    <recommendedName>
        <fullName evidence="6">RNA polymerase II subunit A C-terminal domain phosphatase</fullName>
        <ecNumber evidence="6">3.1.3.16</ecNumber>
    </recommendedName>
</protein>
<organism evidence="9 10">
    <name type="scientific">Anaeramoeba flamelloides</name>
    <dbReference type="NCBI Taxonomy" id="1746091"/>
    <lineage>
        <taxon>Eukaryota</taxon>
        <taxon>Metamonada</taxon>
        <taxon>Anaeramoebidae</taxon>
        <taxon>Anaeramoeba</taxon>
    </lineage>
</organism>
<dbReference type="InterPro" id="IPR036412">
    <property type="entry name" value="HAD-like_sf"/>
</dbReference>
<feature type="domain" description="FCP1 homology" evidence="8">
    <location>
        <begin position="144"/>
        <end position="319"/>
    </location>
</feature>
<dbReference type="NCBIfam" id="TIGR02250">
    <property type="entry name" value="FCP1_euk"/>
    <property type="match status" value="1"/>
</dbReference>
<evidence type="ECO:0000256" key="6">
    <source>
        <dbReference type="RuleBase" id="RU366066"/>
    </source>
</evidence>
<dbReference type="CDD" id="cd07521">
    <property type="entry name" value="HAD_FCP1-like"/>
    <property type="match status" value="1"/>
</dbReference>
<dbReference type="Gene3D" id="1.10.287.10">
    <property type="entry name" value="S15/NS1, RNA-binding"/>
    <property type="match status" value="1"/>
</dbReference>
<keyword evidence="3 6" id="KW-0539">Nucleus</keyword>
<evidence type="ECO:0000313" key="9">
    <source>
        <dbReference type="EMBL" id="KAJ3448103.1"/>
    </source>
</evidence>
<evidence type="ECO:0000259" key="8">
    <source>
        <dbReference type="PROSITE" id="PS50969"/>
    </source>
</evidence>
<reference evidence="9" key="1">
    <citation type="submission" date="2022-08" db="EMBL/GenBank/DDBJ databases">
        <title>Novel sulphate-reducing endosymbionts in the free-living metamonad Anaeramoeba.</title>
        <authorList>
            <person name="Jerlstrom-Hultqvist J."/>
            <person name="Cepicka I."/>
            <person name="Gallot-Lavallee L."/>
            <person name="Salas-Leiva D."/>
            <person name="Curtis B.A."/>
            <person name="Zahonova K."/>
            <person name="Pipaliya S."/>
            <person name="Dacks J."/>
            <person name="Roger A.J."/>
        </authorList>
    </citation>
    <scope>NUCLEOTIDE SEQUENCE</scope>
    <source>
        <strain evidence="9">Busselton2</strain>
    </source>
</reference>
<feature type="compositionally biased region" description="Basic and acidic residues" evidence="7">
    <location>
        <begin position="539"/>
        <end position="555"/>
    </location>
</feature>
<dbReference type="PANTHER" id="PTHR23081">
    <property type="entry name" value="RNA POLYMERASE II CTD PHOSPHATASE"/>
    <property type="match status" value="1"/>
</dbReference>
<dbReference type="InterPro" id="IPR011947">
    <property type="entry name" value="FCP1_euk"/>
</dbReference>
<dbReference type="GO" id="GO:0005634">
    <property type="term" value="C:nucleus"/>
    <property type="evidence" value="ECO:0007669"/>
    <property type="project" value="UniProtKB-SubCell"/>
</dbReference>
<dbReference type="InterPro" id="IPR036420">
    <property type="entry name" value="BRCT_dom_sf"/>
</dbReference>
<feature type="region of interest" description="Disordered" evidence="7">
    <location>
        <begin position="539"/>
        <end position="654"/>
    </location>
</feature>
<dbReference type="EMBL" id="JANTQA010000015">
    <property type="protein sequence ID" value="KAJ3448103.1"/>
    <property type="molecule type" value="Genomic_DNA"/>
</dbReference>
<evidence type="ECO:0000256" key="5">
    <source>
        <dbReference type="ARBA" id="ARBA00048336"/>
    </source>
</evidence>
<comment type="function">
    <text evidence="6">This promotes the activity of RNA polymerase II.</text>
</comment>
<dbReference type="InterPro" id="IPR039189">
    <property type="entry name" value="Fcp1"/>
</dbReference>